<dbReference type="AlphaFoldDB" id="A0A846YED5"/>
<keyword evidence="3" id="KW-1185">Reference proteome</keyword>
<keyword evidence="1" id="KW-1133">Transmembrane helix</keyword>
<organism evidence="2 3">
    <name type="scientific">Nocardia flavorosea</name>
    <dbReference type="NCBI Taxonomy" id="53429"/>
    <lineage>
        <taxon>Bacteria</taxon>
        <taxon>Bacillati</taxon>
        <taxon>Actinomycetota</taxon>
        <taxon>Actinomycetes</taxon>
        <taxon>Mycobacteriales</taxon>
        <taxon>Nocardiaceae</taxon>
        <taxon>Nocardia</taxon>
    </lineage>
</organism>
<dbReference type="RefSeq" id="WP_157116681.1">
    <property type="nucleotide sequence ID" value="NZ_JAAXOT010000005.1"/>
</dbReference>
<keyword evidence="1" id="KW-0812">Transmembrane</keyword>
<name>A0A846YED5_9NOCA</name>
<evidence type="ECO:0000313" key="3">
    <source>
        <dbReference type="Proteomes" id="UP000570678"/>
    </source>
</evidence>
<comment type="caution">
    <text evidence="2">The sequence shown here is derived from an EMBL/GenBank/DDBJ whole genome shotgun (WGS) entry which is preliminary data.</text>
</comment>
<gene>
    <name evidence="2" type="ORF">HGA15_12930</name>
</gene>
<protein>
    <submittedName>
        <fullName evidence="2">Uncharacterized protein</fullName>
    </submittedName>
</protein>
<keyword evidence="1" id="KW-0472">Membrane</keyword>
<evidence type="ECO:0000313" key="2">
    <source>
        <dbReference type="EMBL" id="NKY57045.1"/>
    </source>
</evidence>
<reference evidence="2 3" key="1">
    <citation type="submission" date="2020-04" db="EMBL/GenBank/DDBJ databases">
        <title>MicrobeNet Type strains.</title>
        <authorList>
            <person name="Nicholson A.C."/>
        </authorList>
    </citation>
    <scope>NUCLEOTIDE SEQUENCE [LARGE SCALE GENOMIC DNA]</scope>
    <source>
        <strain evidence="2 3">JCM 3332</strain>
    </source>
</reference>
<evidence type="ECO:0000256" key="1">
    <source>
        <dbReference type="SAM" id="Phobius"/>
    </source>
</evidence>
<accession>A0A846YED5</accession>
<proteinExistence type="predicted"/>
<dbReference type="Proteomes" id="UP000570678">
    <property type="component" value="Unassembled WGS sequence"/>
</dbReference>
<feature type="transmembrane region" description="Helical" evidence="1">
    <location>
        <begin position="35"/>
        <end position="57"/>
    </location>
</feature>
<feature type="transmembrane region" description="Helical" evidence="1">
    <location>
        <begin position="6"/>
        <end position="28"/>
    </location>
</feature>
<dbReference type="EMBL" id="JAAXOT010000005">
    <property type="protein sequence ID" value="NKY57045.1"/>
    <property type="molecule type" value="Genomic_DNA"/>
</dbReference>
<sequence length="58" mass="6166">MSVSGHILSTATFDIAFAALVFFVARVVRTGDRRLWAVAGIALGLGLLNRVFIAVYAA</sequence>